<evidence type="ECO:0000256" key="3">
    <source>
        <dbReference type="ARBA" id="ARBA00022989"/>
    </source>
</evidence>
<evidence type="ECO:0000259" key="7">
    <source>
        <dbReference type="PROSITE" id="PS50222"/>
    </source>
</evidence>
<evidence type="ECO:0000256" key="5">
    <source>
        <dbReference type="SAM" id="MobiDB-lite"/>
    </source>
</evidence>
<feature type="compositionally biased region" description="Basic and acidic residues" evidence="5">
    <location>
        <begin position="60"/>
        <end position="71"/>
    </location>
</feature>
<feature type="region of interest" description="Disordered" evidence="5">
    <location>
        <begin position="52"/>
        <end position="78"/>
    </location>
</feature>
<keyword evidence="9" id="KW-1185">Reference proteome</keyword>
<gene>
    <name evidence="8" type="ORF">EVOR1521_LOCUS23830</name>
</gene>
<proteinExistence type="predicted"/>
<dbReference type="AlphaFoldDB" id="A0AA36NEM1"/>
<feature type="domain" description="EF-hand" evidence="7">
    <location>
        <begin position="481"/>
        <end position="516"/>
    </location>
</feature>
<dbReference type="PANTHER" id="PTHR10037:SF230">
    <property type="entry name" value="CA[2+]-CHANNEL PROTEIN ALPHA[[1]] SUBUNIT T, ISOFORM F"/>
    <property type="match status" value="1"/>
</dbReference>
<protein>
    <recommendedName>
        <fullName evidence="7">EF-hand domain-containing protein</fullName>
    </recommendedName>
</protein>
<dbReference type="GO" id="GO:0008332">
    <property type="term" value="F:low voltage-gated calcium channel activity"/>
    <property type="evidence" value="ECO:0007669"/>
    <property type="project" value="TreeGrafter"/>
</dbReference>
<dbReference type="GO" id="GO:0070509">
    <property type="term" value="P:calcium ion import"/>
    <property type="evidence" value="ECO:0007669"/>
    <property type="project" value="TreeGrafter"/>
</dbReference>
<accession>A0AA36NEM1</accession>
<feature type="compositionally biased region" description="Basic and acidic residues" evidence="5">
    <location>
        <begin position="1"/>
        <end position="13"/>
    </location>
</feature>
<feature type="transmembrane region" description="Helical" evidence="6">
    <location>
        <begin position="311"/>
        <end position="335"/>
    </location>
</feature>
<keyword evidence="2 6" id="KW-0812">Transmembrane</keyword>
<dbReference type="Pfam" id="PF00520">
    <property type="entry name" value="Ion_trans"/>
    <property type="match status" value="1"/>
</dbReference>
<dbReference type="SUPFAM" id="SSF47473">
    <property type="entry name" value="EF-hand"/>
    <property type="match status" value="1"/>
</dbReference>
<evidence type="ECO:0000256" key="4">
    <source>
        <dbReference type="ARBA" id="ARBA00023136"/>
    </source>
</evidence>
<evidence type="ECO:0000313" key="8">
    <source>
        <dbReference type="EMBL" id="CAJ1400506.1"/>
    </source>
</evidence>
<name>A0AA36NEM1_9DINO</name>
<dbReference type="GO" id="GO:0086010">
    <property type="term" value="P:membrane depolarization during action potential"/>
    <property type="evidence" value="ECO:0007669"/>
    <property type="project" value="TreeGrafter"/>
</dbReference>
<dbReference type="Proteomes" id="UP001178507">
    <property type="component" value="Unassembled WGS sequence"/>
</dbReference>
<evidence type="ECO:0000256" key="2">
    <source>
        <dbReference type="ARBA" id="ARBA00022692"/>
    </source>
</evidence>
<dbReference type="SUPFAM" id="SSF81324">
    <property type="entry name" value="Voltage-gated potassium channels"/>
    <property type="match status" value="1"/>
</dbReference>
<dbReference type="Gene3D" id="1.10.287.70">
    <property type="match status" value="1"/>
</dbReference>
<dbReference type="InterPro" id="IPR043203">
    <property type="entry name" value="VGCC_Ca_Na"/>
</dbReference>
<feature type="transmembrane region" description="Helical" evidence="6">
    <location>
        <begin position="197"/>
        <end position="219"/>
    </location>
</feature>
<dbReference type="GO" id="GO:0001518">
    <property type="term" value="C:voltage-gated sodium channel complex"/>
    <property type="evidence" value="ECO:0007669"/>
    <property type="project" value="TreeGrafter"/>
</dbReference>
<keyword evidence="3 6" id="KW-1133">Transmembrane helix</keyword>
<dbReference type="InterPro" id="IPR002048">
    <property type="entry name" value="EF_hand_dom"/>
</dbReference>
<feature type="transmembrane region" description="Helical" evidence="6">
    <location>
        <begin position="388"/>
        <end position="412"/>
    </location>
</feature>
<sequence>MAKAPLERGRAELPDFEAAEPGKESDPWLRSIDAIVARRQEELFCRLHTLLAKPAPPLPEQERAESLERPRLSTSDSELPELGNIERVSRREHPTKTKKRCQVNAMPLLEEEEYEALADERSKLRAARTASTGMEEPEEEKKARWSSGLAQVVNSKNFEGVFAAVIVSNCIFLGLDLEYAAQNMVSTLPWGFKALDYTYAVLFAIELILKICVHGWSFFYIQDRSLMFWNYLDLTIVTTSVVELIFDIVLIFEEDDGSAERRGAPTNLIRIVRIVRVLRVMRVIKVVKFISGLTSLVSSILSTLKSLFWSLVLLLMVIYVFGILFTDTAISHILFVEDEESALGDTTLEELKRHFGSLHLSMHTLFRCVTGGTDWGDMAALLITVDWAWGYLFTGYIAFSYFAVLNVMTAVFCQRAIESAEQDEQNIMQRFVDDQARHRSRIEQLFHTFDGIEKDGAITLSEMEHFFDHEEVRAMFQSLDLTARDSWTLFKLLDEEGNGDINLPEFMDGCMRLRGPAKALDIACVMDESRRIKRKMMVTDYRIRDMERMVTALRERTGGSGNGEEAQAAPDPGAIAVNDKVLRPEDPFFEDLAYDVGPHLDFLQPHLLLPGALT</sequence>
<dbReference type="InterPro" id="IPR005821">
    <property type="entry name" value="Ion_trans_dom"/>
</dbReference>
<reference evidence="8" key="1">
    <citation type="submission" date="2023-08" db="EMBL/GenBank/DDBJ databases">
        <authorList>
            <person name="Chen Y."/>
            <person name="Shah S."/>
            <person name="Dougan E. K."/>
            <person name="Thang M."/>
            <person name="Chan C."/>
        </authorList>
    </citation>
    <scope>NUCLEOTIDE SEQUENCE</scope>
</reference>
<organism evidence="8 9">
    <name type="scientific">Effrenium voratum</name>
    <dbReference type="NCBI Taxonomy" id="2562239"/>
    <lineage>
        <taxon>Eukaryota</taxon>
        <taxon>Sar</taxon>
        <taxon>Alveolata</taxon>
        <taxon>Dinophyceae</taxon>
        <taxon>Suessiales</taxon>
        <taxon>Symbiodiniaceae</taxon>
        <taxon>Effrenium</taxon>
    </lineage>
</organism>
<evidence type="ECO:0000313" key="9">
    <source>
        <dbReference type="Proteomes" id="UP001178507"/>
    </source>
</evidence>
<feature type="region of interest" description="Disordered" evidence="5">
    <location>
        <begin position="1"/>
        <end position="25"/>
    </location>
</feature>
<dbReference type="InterPro" id="IPR027359">
    <property type="entry name" value="Volt_channel_dom_sf"/>
</dbReference>
<comment type="caution">
    <text evidence="8">The sequence shown here is derived from an EMBL/GenBank/DDBJ whole genome shotgun (WGS) entry which is preliminary data.</text>
</comment>
<keyword evidence="4 6" id="KW-0472">Membrane</keyword>
<dbReference type="Gene3D" id="1.10.238.10">
    <property type="entry name" value="EF-hand"/>
    <property type="match status" value="1"/>
</dbReference>
<evidence type="ECO:0000256" key="1">
    <source>
        <dbReference type="ARBA" id="ARBA00004141"/>
    </source>
</evidence>
<dbReference type="InterPro" id="IPR011992">
    <property type="entry name" value="EF-hand-dom_pair"/>
</dbReference>
<dbReference type="PROSITE" id="PS50222">
    <property type="entry name" value="EF_HAND_2"/>
    <property type="match status" value="1"/>
</dbReference>
<dbReference type="EMBL" id="CAUJNA010003373">
    <property type="protein sequence ID" value="CAJ1400506.1"/>
    <property type="molecule type" value="Genomic_DNA"/>
</dbReference>
<comment type="subcellular location">
    <subcellularLocation>
        <location evidence="1">Membrane</location>
        <topology evidence="1">Multi-pass membrane protein</topology>
    </subcellularLocation>
</comment>
<dbReference type="PANTHER" id="PTHR10037">
    <property type="entry name" value="VOLTAGE-GATED CATION CHANNEL CALCIUM AND SODIUM"/>
    <property type="match status" value="1"/>
</dbReference>
<dbReference type="GO" id="GO:0005248">
    <property type="term" value="F:voltage-gated sodium channel activity"/>
    <property type="evidence" value="ECO:0007669"/>
    <property type="project" value="TreeGrafter"/>
</dbReference>
<evidence type="ECO:0000256" key="6">
    <source>
        <dbReference type="SAM" id="Phobius"/>
    </source>
</evidence>
<dbReference type="GO" id="GO:0005509">
    <property type="term" value="F:calcium ion binding"/>
    <property type="evidence" value="ECO:0007669"/>
    <property type="project" value="InterPro"/>
</dbReference>
<feature type="transmembrane region" description="Helical" evidence="6">
    <location>
        <begin position="160"/>
        <end position="177"/>
    </location>
</feature>
<dbReference type="Gene3D" id="1.20.120.350">
    <property type="entry name" value="Voltage-gated potassium channels. Chain C"/>
    <property type="match status" value="1"/>
</dbReference>